<comment type="similarity">
    <text evidence="1 3">Belongs to the gamma-glutamylcyclotransferase family.</text>
</comment>
<dbReference type="InterPro" id="IPR009288">
    <property type="entry name" value="AIG2-like_dom"/>
</dbReference>
<dbReference type="CDD" id="cd06661">
    <property type="entry name" value="GGCT_like"/>
    <property type="match status" value="1"/>
</dbReference>
<dbReference type="EMBL" id="DRBS01000384">
    <property type="protein sequence ID" value="HDD45253.1"/>
    <property type="molecule type" value="Genomic_DNA"/>
</dbReference>
<evidence type="ECO:0000256" key="3">
    <source>
        <dbReference type="RuleBase" id="RU367036"/>
    </source>
</evidence>
<dbReference type="PANTHER" id="PTHR12510:SF4">
    <property type="entry name" value="GAMMA-GLUTAMYLAMINECYCLOTRANSFERASE"/>
    <property type="match status" value="1"/>
</dbReference>
<evidence type="ECO:0000259" key="4">
    <source>
        <dbReference type="Pfam" id="PF06094"/>
    </source>
</evidence>
<sequence length="128" mass="15134">MLKPEAGKNEKHYLFVYGTLKRGHCNHYLLEGCPFMGEAETKEKYALYEAGIPYVIKEKKISHIKGEVYEVPRHILKRIDRLEGHPFFYKREKARVVLEDGREVEAWMYFWTCEINYARLNKNGTYGG</sequence>
<feature type="domain" description="Gamma-glutamylcyclotransferase AIG2-like" evidence="4">
    <location>
        <begin position="14"/>
        <end position="122"/>
    </location>
</feature>
<dbReference type="Proteomes" id="UP000886289">
    <property type="component" value="Unassembled WGS sequence"/>
</dbReference>
<organism evidence="5">
    <name type="scientific">Desulfofervidus auxilii</name>
    <dbReference type="NCBI Taxonomy" id="1621989"/>
    <lineage>
        <taxon>Bacteria</taxon>
        <taxon>Pseudomonadati</taxon>
        <taxon>Thermodesulfobacteriota</taxon>
        <taxon>Candidatus Desulfofervidia</taxon>
        <taxon>Candidatus Desulfofervidales</taxon>
        <taxon>Candidatus Desulfofervidaceae</taxon>
        <taxon>Candidatus Desulfofervidus</taxon>
    </lineage>
</organism>
<name>A0A7C0U4E7_DESA2</name>
<gene>
    <name evidence="5" type="ORF">ENG63_10420</name>
</gene>
<dbReference type="GO" id="GO:0061929">
    <property type="term" value="F:gamma-glutamylaminecyclotransferase activity"/>
    <property type="evidence" value="ECO:0007669"/>
    <property type="project" value="InterPro"/>
</dbReference>
<evidence type="ECO:0000256" key="1">
    <source>
        <dbReference type="ARBA" id="ARBA00008861"/>
    </source>
</evidence>
<comment type="caution">
    <text evidence="5">The sequence shown here is derived from an EMBL/GenBank/DDBJ whole genome shotgun (WGS) entry which is preliminary data.</text>
</comment>
<reference evidence="5" key="1">
    <citation type="journal article" date="2020" name="mSystems">
        <title>Genome- and Community-Level Interaction Insights into Carbon Utilization and Element Cycling Functions of Hydrothermarchaeota in Hydrothermal Sediment.</title>
        <authorList>
            <person name="Zhou Z."/>
            <person name="Liu Y."/>
            <person name="Xu W."/>
            <person name="Pan J."/>
            <person name="Luo Z.H."/>
            <person name="Li M."/>
        </authorList>
    </citation>
    <scope>NUCLEOTIDE SEQUENCE [LARGE SCALE GENOMIC DNA]</scope>
    <source>
        <strain evidence="5">HyVt-233</strain>
    </source>
</reference>
<accession>A0A7C0U4E7</accession>
<feature type="active site" description="Proton acceptor" evidence="2">
    <location>
        <position position="83"/>
    </location>
</feature>
<evidence type="ECO:0000313" key="5">
    <source>
        <dbReference type="EMBL" id="HDD45253.1"/>
    </source>
</evidence>
<dbReference type="InterPro" id="IPR036568">
    <property type="entry name" value="GGCT-like_sf"/>
</dbReference>
<dbReference type="Pfam" id="PF06094">
    <property type="entry name" value="GGACT"/>
    <property type="match status" value="1"/>
</dbReference>
<protein>
    <recommendedName>
        <fullName evidence="3">Gamma-glutamylcyclotransferase family protein</fullName>
    </recommendedName>
</protein>
<dbReference type="SUPFAM" id="SSF110857">
    <property type="entry name" value="Gamma-glutamyl cyclotransferase-like"/>
    <property type="match status" value="1"/>
</dbReference>
<dbReference type="InterPro" id="IPR013024">
    <property type="entry name" value="GGCT-like"/>
</dbReference>
<dbReference type="AlphaFoldDB" id="A0A7C0U4E7"/>
<proteinExistence type="inferred from homology"/>
<dbReference type="GO" id="GO:0005829">
    <property type="term" value="C:cytosol"/>
    <property type="evidence" value="ECO:0007669"/>
    <property type="project" value="TreeGrafter"/>
</dbReference>
<dbReference type="PANTHER" id="PTHR12510">
    <property type="entry name" value="TROPONIN C-AKIN-1 PROTEIN"/>
    <property type="match status" value="1"/>
</dbReference>
<dbReference type="Gene3D" id="3.10.490.10">
    <property type="entry name" value="Gamma-glutamyl cyclotransferase-like"/>
    <property type="match status" value="1"/>
</dbReference>
<evidence type="ECO:0000256" key="2">
    <source>
        <dbReference type="PIRSR" id="PIRSR639126-1"/>
    </source>
</evidence>
<dbReference type="InterPro" id="IPR039126">
    <property type="entry name" value="GGACT"/>
</dbReference>